<keyword evidence="3" id="KW-0238">DNA-binding</keyword>
<organism evidence="7">
    <name type="scientific">Pseudomonas vlassakiae</name>
    <dbReference type="NCBI Taxonomy" id="485888"/>
    <lineage>
        <taxon>Bacteria</taxon>
        <taxon>Pseudomonadati</taxon>
        <taxon>Pseudomonadota</taxon>
        <taxon>Gammaproteobacteria</taxon>
        <taxon>Pseudomonadales</taxon>
        <taxon>Pseudomonadaceae</taxon>
        <taxon>Pseudomonas</taxon>
    </lineage>
</organism>
<evidence type="ECO:0000259" key="6">
    <source>
        <dbReference type="PROSITE" id="PS50937"/>
    </source>
</evidence>
<accession>A0A923GKN4</accession>
<dbReference type="PRINTS" id="PR00040">
    <property type="entry name" value="HTHMERR"/>
</dbReference>
<keyword evidence="2" id="KW-0805">Transcription regulation</keyword>
<dbReference type="AlphaFoldDB" id="A0A923GKN4"/>
<gene>
    <name evidence="8" type="ORF">HU738_019390</name>
    <name evidence="7" type="ORF">HU738_14525</name>
</gene>
<name>A0A923GKN4_9PSED</name>
<evidence type="ECO:0000256" key="3">
    <source>
        <dbReference type="ARBA" id="ARBA00023125"/>
    </source>
</evidence>
<dbReference type="SUPFAM" id="SSF46955">
    <property type="entry name" value="Putative DNA-binding domain"/>
    <property type="match status" value="1"/>
</dbReference>
<feature type="domain" description="HTH merR-type" evidence="6">
    <location>
        <begin position="1"/>
        <end position="68"/>
    </location>
</feature>
<proteinExistence type="predicted"/>
<evidence type="ECO:0000256" key="4">
    <source>
        <dbReference type="ARBA" id="ARBA00023163"/>
    </source>
</evidence>
<dbReference type="InterPro" id="IPR000551">
    <property type="entry name" value="MerR-type_HTH_dom"/>
</dbReference>
<dbReference type="RefSeq" id="WP_186603165.1">
    <property type="nucleotide sequence ID" value="NZ_JABWRP020000015.1"/>
</dbReference>
<dbReference type="InterPro" id="IPR047057">
    <property type="entry name" value="MerR_fam"/>
</dbReference>
<evidence type="ECO:0000256" key="2">
    <source>
        <dbReference type="ARBA" id="ARBA00023015"/>
    </source>
</evidence>
<evidence type="ECO:0000313" key="8">
    <source>
        <dbReference type="EMBL" id="MBV4543209.1"/>
    </source>
</evidence>
<evidence type="ECO:0000256" key="1">
    <source>
        <dbReference type="ARBA" id="ARBA00022491"/>
    </source>
</evidence>
<keyword evidence="4" id="KW-0804">Transcription</keyword>
<protein>
    <submittedName>
        <fullName evidence="7">MerR family transcriptional regulator</fullName>
    </submittedName>
</protein>
<dbReference type="EMBL" id="JABWRP020000015">
    <property type="protein sequence ID" value="MBV4543209.1"/>
    <property type="molecule type" value="Genomic_DNA"/>
</dbReference>
<dbReference type="SMART" id="SM00422">
    <property type="entry name" value="HTH_MERR"/>
    <property type="match status" value="1"/>
</dbReference>
<evidence type="ECO:0000313" key="9">
    <source>
        <dbReference type="Proteomes" id="UP000628137"/>
    </source>
</evidence>
<evidence type="ECO:0000256" key="5">
    <source>
        <dbReference type="SAM" id="Coils"/>
    </source>
</evidence>
<keyword evidence="5" id="KW-0175">Coiled coil</keyword>
<dbReference type="PANTHER" id="PTHR30204:SF69">
    <property type="entry name" value="MERR-FAMILY TRANSCRIPTIONAL REGULATOR"/>
    <property type="match status" value="1"/>
</dbReference>
<dbReference type="EMBL" id="JABWRP010000010">
    <property type="protein sequence ID" value="MBC3471773.1"/>
    <property type="molecule type" value="Genomic_DNA"/>
</dbReference>
<dbReference type="Proteomes" id="UP000628137">
    <property type="component" value="Unassembled WGS sequence"/>
</dbReference>
<keyword evidence="1" id="KW-0678">Repressor</keyword>
<reference evidence="8" key="3">
    <citation type="submission" date="2021-06" db="EMBL/GenBank/DDBJ databases">
        <title>Updating the genus Pseudomonas: Description of 43 new species and partition of the Pseudomonas putida group.</title>
        <authorList>
            <person name="Girard L."/>
            <person name="Lood C."/>
            <person name="Vandamme P."/>
            <person name="Rokni-Zadeh H."/>
            <person name="Van Noort V."/>
            <person name="Hofte M."/>
            <person name="Lavigne R."/>
            <person name="De Mot R."/>
        </authorList>
    </citation>
    <scope>NUCLEOTIDE SEQUENCE</scope>
    <source>
        <strain evidence="8">RW4S2</strain>
    </source>
</reference>
<dbReference type="PANTHER" id="PTHR30204">
    <property type="entry name" value="REDOX-CYCLING DRUG-SENSING TRANSCRIPTIONAL ACTIVATOR SOXR"/>
    <property type="match status" value="1"/>
</dbReference>
<keyword evidence="9" id="KW-1185">Reference proteome</keyword>
<reference evidence="7" key="2">
    <citation type="submission" date="2020-07" db="EMBL/GenBank/DDBJ databases">
        <authorList>
            <person name="Lood C."/>
            <person name="Girard L."/>
        </authorList>
    </citation>
    <scope>NUCLEOTIDE SEQUENCE</scope>
    <source>
        <strain evidence="7">RW4S2</strain>
    </source>
</reference>
<dbReference type="Gene3D" id="1.10.1660.10">
    <property type="match status" value="1"/>
</dbReference>
<comment type="caution">
    <text evidence="7">The sequence shown here is derived from an EMBL/GenBank/DDBJ whole genome shotgun (WGS) entry which is preliminary data.</text>
</comment>
<feature type="coiled-coil region" evidence="5">
    <location>
        <begin position="87"/>
        <end position="114"/>
    </location>
</feature>
<dbReference type="GO" id="GO:0003700">
    <property type="term" value="F:DNA-binding transcription factor activity"/>
    <property type="evidence" value="ECO:0007669"/>
    <property type="project" value="InterPro"/>
</dbReference>
<dbReference type="Pfam" id="PF13411">
    <property type="entry name" value="MerR_1"/>
    <property type="match status" value="1"/>
</dbReference>
<sequence length="134" mass="14412">MNIGELERRSGIGRHALRYYEQLGLIVAHRLANNYRSYSDQTVADLAFIQSAQGGGFSLAEIRDILQAKRGNTIDCAQGAALVANKMADIQAKITTLQAAYAFLEAERAKLEASAIANGLTVAHLPVHGRTSTA</sequence>
<dbReference type="PROSITE" id="PS50937">
    <property type="entry name" value="HTH_MERR_2"/>
    <property type="match status" value="1"/>
</dbReference>
<reference evidence="7 9" key="1">
    <citation type="journal article" date="2020" name="Microorganisms">
        <title>Reliable Identification of Environmental Pseudomonas Isolates Using the rpoD Gene.</title>
        <authorList>
            <consortium name="The Broad Institute Genome Sequencing Platform"/>
            <person name="Girard L."/>
            <person name="Lood C."/>
            <person name="Rokni-Zadeh H."/>
            <person name="van Noort V."/>
            <person name="Lavigne R."/>
            <person name="De Mot R."/>
        </authorList>
    </citation>
    <scope>NUCLEOTIDE SEQUENCE</scope>
    <source>
        <strain evidence="7 9">RW4S2</strain>
    </source>
</reference>
<dbReference type="GO" id="GO:0003677">
    <property type="term" value="F:DNA binding"/>
    <property type="evidence" value="ECO:0007669"/>
    <property type="project" value="UniProtKB-KW"/>
</dbReference>
<dbReference type="InterPro" id="IPR009061">
    <property type="entry name" value="DNA-bd_dom_put_sf"/>
</dbReference>
<evidence type="ECO:0000313" key="7">
    <source>
        <dbReference type="EMBL" id="MBC3471773.1"/>
    </source>
</evidence>